<evidence type="ECO:0000313" key="2">
    <source>
        <dbReference type="Proteomes" id="UP001153069"/>
    </source>
</evidence>
<accession>A0A9N8E962</accession>
<organism evidence="1 2">
    <name type="scientific">Seminavis robusta</name>
    <dbReference type="NCBI Taxonomy" id="568900"/>
    <lineage>
        <taxon>Eukaryota</taxon>
        <taxon>Sar</taxon>
        <taxon>Stramenopiles</taxon>
        <taxon>Ochrophyta</taxon>
        <taxon>Bacillariophyta</taxon>
        <taxon>Bacillariophyceae</taxon>
        <taxon>Bacillariophycidae</taxon>
        <taxon>Naviculales</taxon>
        <taxon>Naviculaceae</taxon>
        <taxon>Seminavis</taxon>
    </lineage>
</organism>
<dbReference type="AlphaFoldDB" id="A0A9N8E962"/>
<gene>
    <name evidence="1" type="ORF">SEMRO_826_G207741.1</name>
</gene>
<evidence type="ECO:0000313" key="1">
    <source>
        <dbReference type="EMBL" id="CAB9517042.1"/>
    </source>
</evidence>
<comment type="caution">
    <text evidence="1">The sequence shown here is derived from an EMBL/GenBank/DDBJ whole genome shotgun (WGS) entry which is preliminary data.</text>
</comment>
<dbReference type="Proteomes" id="UP001153069">
    <property type="component" value="Unassembled WGS sequence"/>
</dbReference>
<protein>
    <submittedName>
        <fullName evidence="1">Uncharacterized protein</fullName>
    </submittedName>
</protein>
<reference evidence="1" key="1">
    <citation type="submission" date="2020-06" db="EMBL/GenBank/DDBJ databases">
        <authorList>
            <consortium name="Plant Systems Biology data submission"/>
        </authorList>
    </citation>
    <scope>NUCLEOTIDE SEQUENCE</scope>
    <source>
        <strain evidence="1">D6</strain>
    </source>
</reference>
<name>A0A9N8E962_9STRA</name>
<sequence length="115" mass="13125">MPLPCAFDLAHGVAIVHLSSNQPFELFSNTETLSPQPEEPRSRGEEAVAHIFGYLAEASGTPRDPFLRVYRSRTDPPKPSRRSWLVPYRLLFDRDILASREKHPYENLDLLFGCD</sequence>
<dbReference type="EMBL" id="CAICTM010000825">
    <property type="protein sequence ID" value="CAB9517042.1"/>
    <property type="molecule type" value="Genomic_DNA"/>
</dbReference>
<keyword evidence="2" id="KW-1185">Reference proteome</keyword>
<proteinExistence type="predicted"/>